<organism evidence="2 3">
    <name type="scientific">Adiantum capillus-veneris</name>
    <name type="common">Maidenhair fern</name>
    <dbReference type="NCBI Taxonomy" id="13818"/>
    <lineage>
        <taxon>Eukaryota</taxon>
        <taxon>Viridiplantae</taxon>
        <taxon>Streptophyta</taxon>
        <taxon>Embryophyta</taxon>
        <taxon>Tracheophyta</taxon>
        <taxon>Polypodiopsida</taxon>
        <taxon>Polypodiidae</taxon>
        <taxon>Polypodiales</taxon>
        <taxon>Pteridineae</taxon>
        <taxon>Pteridaceae</taxon>
        <taxon>Vittarioideae</taxon>
        <taxon>Adiantum</taxon>
    </lineage>
</organism>
<reference evidence="2" key="1">
    <citation type="submission" date="2021-01" db="EMBL/GenBank/DDBJ databases">
        <title>Adiantum capillus-veneris genome.</title>
        <authorList>
            <person name="Fang Y."/>
            <person name="Liao Q."/>
        </authorList>
    </citation>
    <scope>NUCLEOTIDE SEQUENCE</scope>
    <source>
        <strain evidence="2">H3</strain>
        <tissue evidence="2">Leaf</tissue>
    </source>
</reference>
<protein>
    <submittedName>
        <fullName evidence="2">Uncharacterized protein</fullName>
    </submittedName>
</protein>
<feature type="transmembrane region" description="Helical" evidence="1">
    <location>
        <begin position="74"/>
        <end position="97"/>
    </location>
</feature>
<keyword evidence="1" id="KW-0812">Transmembrane</keyword>
<keyword evidence="1" id="KW-1133">Transmembrane helix</keyword>
<evidence type="ECO:0000313" key="2">
    <source>
        <dbReference type="EMBL" id="KAI5070769.1"/>
    </source>
</evidence>
<proteinExistence type="predicted"/>
<evidence type="ECO:0000256" key="1">
    <source>
        <dbReference type="SAM" id="Phobius"/>
    </source>
</evidence>
<name>A0A9D4UNB5_ADICA</name>
<comment type="caution">
    <text evidence="2">The sequence shown here is derived from an EMBL/GenBank/DDBJ whole genome shotgun (WGS) entry which is preliminary data.</text>
</comment>
<evidence type="ECO:0000313" key="3">
    <source>
        <dbReference type="Proteomes" id="UP000886520"/>
    </source>
</evidence>
<dbReference type="EMBL" id="JABFUD020000014">
    <property type="protein sequence ID" value="KAI5070769.1"/>
    <property type="molecule type" value="Genomic_DNA"/>
</dbReference>
<keyword evidence="1" id="KW-0472">Membrane</keyword>
<feature type="transmembrane region" description="Helical" evidence="1">
    <location>
        <begin position="40"/>
        <end position="62"/>
    </location>
</feature>
<gene>
    <name evidence="2" type="ORF">GOP47_0015112</name>
</gene>
<sequence>MYTQGLLVSYINPCRHSTTQQNSGKIIFSSINSVTSSGHIILFLTNLGLNLVSLALHVAYIIHAFDVLTSKHTSYMHVAFSCMIINESKILITYMLCTVSH</sequence>
<accession>A0A9D4UNB5</accession>
<dbReference type="AlphaFoldDB" id="A0A9D4UNB5"/>
<keyword evidence="3" id="KW-1185">Reference proteome</keyword>
<dbReference type="Proteomes" id="UP000886520">
    <property type="component" value="Chromosome 14"/>
</dbReference>